<evidence type="ECO:0000313" key="3">
    <source>
        <dbReference type="Proteomes" id="UP001333110"/>
    </source>
</evidence>
<dbReference type="InterPro" id="IPR040943">
    <property type="entry name" value="DUF5571"/>
</dbReference>
<keyword evidence="3" id="KW-1185">Reference proteome</keyword>
<organism evidence="2 3">
    <name type="scientific">Mycteria americana</name>
    <name type="common">Wood stork</name>
    <dbReference type="NCBI Taxonomy" id="33587"/>
    <lineage>
        <taxon>Eukaryota</taxon>
        <taxon>Metazoa</taxon>
        <taxon>Chordata</taxon>
        <taxon>Craniata</taxon>
        <taxon>Vertebrata</taxon>
        <taxon>Euteleostomi</taxon>
        <taxon>Archelosauria</taxon>
        <taxon>Archosauria</taxon>
        <taxon>Dinosauria</taxon>
        <taxon>Saurischia</taxon>
        <taxon>Theropoda</taxon>
        <taxon>Coelurosauria</taxon>
        <taxon>Aves</taxon>
        <taxon>Neognathae</taxon>
        <taxon>Neoaves</taxon>
        <taxon>Aequornithes</taxon>
        <taxon>Ciconiiformes</taxon>
        <taxon>Ciconiidae</taxon>
        <taxon>Mycteria</taxon>
    </lineage>
</organism>
<proteinExistence type="predicted"/>
<dbReference type="AlphaFoldDB" id="A0AAN7S9I8"/>
<comment type="caution">
    <text evidence="2">The sequence shown here is derived from an EMBL/GenBank/DDBJ whole genome shotgun (WGS) entry which is preliminary data.</text>
</comment>
<dbReference type="Pfam" id="PF17732">
    <property type="entry name" value="DUF5571"/>
    <property type="match status" value="3"/>
</dbReference>
<protein>
    <submittedName>
        <fullName evidence="2">Uncharacterized protein</fullName>
    </submittedName>
</protein>
<feature type="non-terminal residue" evidence="2">
    <location>
        <position position="400"/>
    </location>
</feature>
<name>A0AAN7S9I8_MYCAM</name>
<feature type="region of interest" description="Disordered" evidence="1">
    <location>
        <begin position="225"/>
        <end position="291"/>
    </location>
</feature>
<dbReference type="EMBL" id="JAUNZN010000001">
    <property type="protein sequence ID" value="KAK4831902.1"/>
    <property type="molecule type" value="Genomic_DNA"/>
</dbReference>
<sequence length="400" mass="44760">MSCAFRHSKPRNINGLFLPPSNNAPLQQGVQEGILQPARRQESLRKQENILLPIHPPLIINLNDEEDDEEDDEEEENCWLAGLPVNVSDWVPKTAAEIEEERAIKEICYKSGKYEMSHSFLNSNAANIVNLGFFFPVGVCLGEYYGIQYPHEHRSTKTVSSPRNNELLPLEATERDLQKGKYSSSSWTMLTAFKITVTGRNYCIINSEKRLEMFPQSISSSDGNTIIPTKINNTKREGGSSGLRAPTESIPRGDCRSFANGGIHTSDPKVKQSYQQRGESKDDETASSIPYVRETGRKTYFSSSEPRRSAYVVYRTVTATQEPKLNGSAAGDKRLTLLLMQYLSHVVGNAPDKRISLTQTEDLGPKWKTMANTLQDLTTHQLGGTDIHVQKPFPSLKQPV</sequence>
<gene>
    <name evidence="2" type="ORF">QYF61_020049</name>
</gene>
<dbReference type="Proteomes" id="UP001333110">
    <property type="component" value="Unassembled WGS sequence"/>
</dbReference>
<reference evidence="2 3" key="1">
    <citation type="journal article" date="2023" name="J. Hered.">
        <title>Chromosome-level genome of the wood stork (Mycteria americana) provides insight into avian chromosome evolution.</title>
        <authorList>
            <person name="Flamio R. Jr."/>
            <person name="Ramstad K.M."/>
        </authorList>
    </citation>
    <scope>NUCLEOTIDE SEQUENCE [LARGE SCALE GENOMIC DNA]</scope>
    <source>
        <strain evidence="2">JAX WOST 10</strain>
    </source>
</reference>
<evidence type="ECO:0000313" key="2">
    <source>
        <dbReference type="EMBL" id="KAK4831902.1"/>
    </source>
</evidence>
<accession>A0AAN7S9I8</accession>
<evidence type="ECO:0000256" key="1">
    <source>
        <dbReference type="SAM" id="MobiDB-lite"/>
    </source>
</evidence>